<dbReference type="SMART" id="SM00850">
    <property type="entry name" value="LytTR"/>
    <property type="match status" value="1"/>
</dbReference>
<dbReference type="InterPro" id="IPR046947">
    <property type="entry name" value="LytR-like"/>
</dbReference>
<dbReference type="Gene3D" id="3.40.50.2300">
    <property type="match status" value="1"/>
</dbReference>
<dbReference type="SMART" id="SM00448">
    <property type="entry name" value="REC"/>
    <property type="match status" value="1"/>
</dbReference>
<reference evidence="5" key="1">
    <citation type="submission" date="2021-03" db="EMBL/GenBank/DDBJ databases">
        <title>Assistant Professor.</title>
        <authorList>
            <person name="Huq M.A."/>
        </authorList>
    </citation>
    <scope>NUCLEOTIDE SEQUENCE [LARGE SCALE GENOMIC DNA]</scope>
    <source>
        <strain evidence="5">MAH-28</strain>
    </source>
</reference>
<dbReference type="EMBL" id="JAGHKP010000004">
    <property type="protein sequence ID" value="MBO9154518.1"/>
    <property type="molecule type" value="Genomic_DNA"/>
</dbReference>
<dbReference type="SUPFAM" id="SSF52172">
    <property type="entry name" value="CheY-like"/>
    <property type="match status" value="1"/>
</dbReference>
<dbReference type="InterPro" id="IPR001789">
    <property type="entry name" value="Sig_transdc_resp-reg_receiver"/>
</dbReference>
<evidence type="ECO:0000259" key="3">
    <source>
        <dbReference type="PROSITE" id="PS50930"/>
    </source>
</evidence>
<organism evidence="4 5">
    <name type="scientific">Chitinophaga chungangae</name>
    <dbReference type="NCBI Taxonomy" id="2821488"/>
    <lineage>
        <taxon>Bacteria</taxon>
        <taxon>Pseudomonadati</taxon>
        <taxon>Bacteroidota</taxon>
        <taxon>Chitinophagia</taxon>
        <taxon>Chitinophagales</taxon>
        <taxon>Chitinophagaceae</taxon>
        <taxon>Chitinophaga</taxon>
    </lineage>
</organism>
<dbReference type="Gene3D" id="2.40.50.1020">
    <property type="entry name" value="LytTr DNA-binding domain"/>
    <property type="match status" value="1"/>
</dbReference>
<accession>A0ABS3YIK4</accession>
<dbReference type="Proteomes" id="UP000679126">
    <property type="component" value="Unassembled WGS sequence"/>
</dbReference>
<dbReference type="PROSITE" id="PS50110">
    <property type="entry name" value="RESPONSE_REGULATORY"/>
    <property type="match status" value="1"/>
</dbReference>
<sequence length="241" mass="27052">MRVPPTMQPAPISCIIVDDEAFAGNTIARMINKIPFLDLKGTFTSPLEALALVNSGGVELVFLDIHMAELSGLEFMNITRSRCRIIIISGYPDYALQGYEYEVIDYLMKPVTFEKLLTAADKAVRLLRGKNAEVFSPVIYLRSDNKIVGVILSKILYVEARRNKLFVHLEDGLVTTYTTLQSIEKRLPGEFFVKVHRSFIVSLTRISTADSDNVYIGNAKIPIGQTFRGGFFERLQGKPRV</sequence>
<dbReference type="InterPro" id="IPR007492">
    <property type="entry name" value="LytTR_DNA-bd_dom"/>
</dbReference>
<proteinExistence type="predicted"/>
<dbReference type="PANTHER" id="PTHR37299">
    <property type="entry name" value="TRANSCRIPTIONAL REGULATOR-RELATED"/>
    <property type="match status" value="1"/>
</dbReference>
<feature type="modified residue" description="4-aspartylphosphate" evidence="1">
    <location>
        <position position="64"/>
    </location>
</feature>
<dbReference type="Pfam" id="PF04397">
    <property type="entry name" value="LytTR"/>
    <property type="match status" value="1"/>
</dbReference>
<protein>
    <submittedName>
        <fullName evidence="4">Response regulator transcription factor</fullName>
    </submittedName>
</protein>
<evidence type="ECO:0000256" key="1">
    <source>
        <dbReference type="PROSITE-ProRule" id="PRU00169"/>
    </source>
</evidence>
<comment type="caution">
    <text evidence="4">The sequence shown here is derived from an EMBL/GenBank/DDBJ whole genome shotgun (WGS) entry which is preliminary data.</text>
</comment>
<feature type="domain" description="Response regulatory" evidence="2">
    <location>
        <begin position="13"/>
        <end position="124"/>
    </location>
</feature>
<dbReference type="InterPro" id="IPR011006">
    <property type="entry name" value="CheY-like_superfamily"/>
</dbReference>
<dbReference type="PROSITE" id="PS50930">
    <property type="entry name" value="HTH_LYTTR"/>
    <property type="match status" value="1"/>
</dbReference>
<name>A0ABS3YIK4_9BACT</name>
<gene>
    <name evidence="4" type="ORF">J7I43_20000</name>
</gene>
<dbReference type="PANTHER" id="PTHR37299:SF1">
    <property type="entry name" value="STAGE 0 SPORULATION PROTEIN A HOMOLOG"/>
    <property type="match status" value="1"/>
</dbReference>
<evidence type="ECO:0000313" key="5">
    <source>
        <dbReference type="Proteomes" id="UP000679126"/>
    </source>
</evidence>
<dbReference type="RefSeq" id="WP_209147636.1">
    <property type="nucleotide sequence ID" value="NZ_JAGHKP010000004.1"/>
</dbReference>
<dbReference type="Pfam" id="PF00072">
    <property type="entry name" value="Response_reg"/>
    <property type="match status" value="1"/>
</dbReference>
<keyword evidence="5" id="KW-1185">Reference proteome</keyword>
<feature type="domain" description="HTH LytTR-type" evidence="3">
    <location>
        <begin position="139"/>
        <end position="206"/>
    </location>
</feature>
<keyword evidence="1" id="KW-0597">Phosphoprotein</keyword>
<evidence type="ECO:0000259" key="2">
    <source>
        <dbReference type="PROSITE" id="PS50110"/>
    </source>
</evidence>
<evidence type="ECO:0000313" key="4">
    <source>
        <dbReference type="EMBL" id="MBO9154518.1"/>
    </source>
</evidence>